<protein>
    <recommendedName>
        <fullName evidence="13">Glutamate receptor</fullName>
    </recommendedName>
</protein>
<dbReference type="PANTHER" id="PTHR18966">
    <property type="entry name" value="IONOTROPIC GLUTAMATE RECEPTOR"/>
    <property type="match status" value="1"/>
</dbReference>
<comment type="similarity">
    <text evidence="2 13">Belongs to the glutamate-gated ion channel (TC 1.A.10.1) family.</text>
</comment>
<evidence type="ECO:0000313" key="18">
    <source>
        <dbReference type="Proteomes" id="UP000327013"/>
    </source>
</evidence>
<evidence type="ECO:0000256" key="5">
    <source>
        <dbReference type="ARBA" id="ARBA00022729"/>
    </source>
</evidence>
<evidence type="ECO:0000313" key="17">
    <source>
        <dbReference type="EMBL" id="KAE8076016.1"/>
    </source>
</evidence>
<evidence type="ECO:0000256" key="15">
    <source>
        <dbReference type="SAM" id="Phobius"/>
    </source>
</evidence>
<evidence type="ECO:0000256" key="9">
    <source>
        <dbReference type="ARBA" id="ARBA00023170"/>
    </source>
</evidence>
<sequence>MDLFKVVCKMPKRAGEMHAIHHYFFIFLFVVVFSSSNGMSNALDDASEKRQPDCKLSLGAVVDYTSLAGKKEKVAMDMALKDFYGRRTSPTLHVGNSRGDPIGAASSAKSLIEKHHARAIIGSRAWQEAFFVAQLGNESQVPIVSLSNEAPPWAFSQRPFLVCAARNVDAQMKAVAAIIQSWQWRQVNIIYEDFNPVANGINPNIITAIQEVGARINELVALSPFSPYPSISEKLESLKNGQCRVFIVHTSITLATKIFQEASEMGMMGKDFVWITTNDITSQIDSLNASFITSIQGVLGVKSYFSTSNKHFKDFQSRFQVMFRLQYPDGPLPEAGTSTLQAYDAARAVALALEGNPYSKGNGCADKMKGQELLEKILETKFEGLTGLFNFSTERKLAPIHIFSIVNVVGKSYRKLGYWTEGLGFSESIHKPSIYNKSMSILGQVFWPGGPWSVPKGWAIPTSHSYRLKIGVPTGSTFREFVNVTYNDHLGGDPIIKGFSIEVFKATLALLPYHLPYDFIPFAGTYDSLVEQVHVKNLDAVVGDTAIVSNRCEHAEFSQPYAESGLQMLIYIKPKRSQRAWLFQKPFTTYLWAFTGIINVYNGFVVWLIERKYHPDFRGNIRNQIGTMLSLSFTTLFSQQGEKLHSNLSRMAMAVWLFVALVITQSFTASLTTLLTVQRLDPIKVDIETLKNSGAKVGCDANSFVVKYLEVVVGFHPNNIKRMHTEDDYPQALMTGEIAAAFLEVPYVKMYLAKHCDGFTTSGPTFKVGGFGFAFARSSPYLPDISQAVLKVSESGKLQELERSLTSSFNCSTSQLVDNHDSLGINNFWGLFVITGGTSTISLLIFIFHYVRQRWYQPSCDEQQHHSPANDELLMFGPELENRYQSYL</sequence>
<dbReference type="InterPro" id="IPR028082">
    <property type="entry name" value="Peripla_BP_I"/>
</dbReference>
<dbReference type="InterPro" id="IPR001828">
    <property type="entry name" value="ANF_lig-bd_rcpt"/>
</dbReference>
<evidence type="ECO:0000256" key="6">
    <source>
        <dbReference type="ARBA" id="ARBA00022989"/>
    </source>
</evidence>
<dbReference type="CDD" id="cd13686">
    <property type="entry name" value="GluR_Plant"/>
    <property type="match status" value="1"/>
</dbReference>
<name>A0A5N6RCC8_9ROSI</name>
<gene>
    <name evidence="17" type="ORF">FH972_014692</name>
</gene>
<keyword evidence="8 13" id="KW-0472">Membrane</keyword>
<evidence type="ECO:0000256" key="12">
    <source>
        <dbReference type="ARBA" id="ARBA00023303"/>
    </source>
</evidence>
<evidence type="ECO:0000256" key="2">
    <source>
        <dbReference type="ARBA" id="ARBA00008685"/>
    </source>
</evidence>
<feature type="transmembrane region" description="Helical" evidence="15">
    <location>
        <begin position="653"/>
        <end position="677"/>
    </location>
</feature>
<dbReference type="AlphaFoldDB" id="A0A5N6RCC8"/>
<evidence type="ECO:0000256" key="13">
    <source>
        <dbReference type="PIRNR" id="PIRNR037090"/>
    </source>
</evidence>
<feature type="domain" description="Ionotropic glutamate receptor C-terminal" evidence="16">
    <location>
        <begin position="469"/>
        <end position="807"/>
    </location>
</feature>
<evidence type="ECO:0000256" key="4">
    <source>
        <dbReference type="ARBA" id="ARBA00022692"/>
    </source>
</evidence>
<dbReference type="InterPro" id="IPR015683">
    <property type="entry name" value="Ionotropic_Glu_rcpt"/>
</dbReference>
<dbReference type="SUPFAM" id="SSF53822">
    <property type="entry name" value="Periplasmic binding protein-like I"/>
    <property type="match status" value="1"/>
</dbReference>
<dbReference type="CDD" id="cd19990">
    <property type="entry name" value="PBP1_GABAb_receptor_plant"/>
    <property type="match status" value="1"/>
</dbReference>
<dbReference type="GO" id="GO:0015276">
    <property type="term" value="F:ligand-gated monoatomic ion channel activity"/>
    <property type="evidence" value="ECO:0007669"/>
    <property type="project" value="InterPro"/>
</dbReference>
<keyword evidence="11 13" id="KW-1071">Ligand-gated ion channel</keyword>
<evidence type="ECO:0000259" key="16">
    <source>
        <dbReference type="SMART" id="SM00079"/>
    </source>
</evidence>
<evidence type="ECO:0000256" key="11">
    <source>
        <dbReference type="ARBA" id="ARBA00023286"/>
    </source>
</evidence>
<dbReference type="SMART" id="SM00079">
    <property type="entry name" value="PBPe"/>
    <property type="match status" value="1"/>
</dbReference>
<evidence type="ECO:0000256" key="14">
    <source>
        <dbReference type="PIRSR" id="PIRSR037090-50"/>
    </source>
</evidence>
<evidence type="ECO:0000256" key="1">
    <source>
        <dbReference type="ARBA" id="ARBA00004141"/>
    </source>
</evidence>
<dbReference type="Proteomes" id="UP000327013">
    <property type="component" value="Chromosome 6"/>
</dbReference>
<keyword evidence="3 13" id="KW-0813">Transport</keyword>
<dbReference type="FunFam" id="3.40.190.10:FF:000054">
    <property type="entry name" value="Glutamate receptor"/>
    <property type="match status" value="1"/>
</dbReference>
<keyword evidence="4 15" id="KW-0812">Transmembrane</keyword>
<dbReference type="InterPro" id="IPR017103">
    <property type="entry name" value="Iontropic_Glu_rcpt_pln"/>
</dbReference>
<comment type="function">
    <text evidence="13">Glutamate-gated receptor that probably acts as non-selective cation channel.</text>
</comment>
<feature type="disulfide bond" evidence="14">
    <location>
        <begin position="756"/>
        <end position="811"/>
    </location>
</feature>
<evidence type="ECO:0000256" key="8">
    <source>
        <dbReference type="ARBA" id="ARBA00023136"/>
    </source>
</evidence>
<keyword evidence="10" id="KW-0325">Glycoprotein</keyword>
<dbReference type="PIRSF" id="PIRSF037090">
    <property type="entry name" value="Iontro_Glu-like_rcpt_pln"/>
    <property type="match status" value="1"/>
</dbReference>
<keyword evidence="5" id="KW-0732">Signal</keyword>
<feature type="transmembrane region" description="Helical" evidence="15">
    <location>
        <begin position="590"/>
        <end position="609"/>
    </location>
</feature>
<evidence type="ECO:0000256" key="3">
    <source>
        <dbReference type="ARBA" id="ARBA00022448"/>
    </source>
</evidence>
<dbReference type="Gene3D" id="3.40.50.2300">
    <property type="match status" value="2"/>
</dbReference>
<dbReference type="SUPFAM" id="SSF53850">
    <property type="entry name" value="Periplasmic binding protein-like II"/>
    <property type="match status" value="1"/>
</dbReference>
<keyword evidence="14" id="KW-1015">Disulfide bond</keyword>
<keyword evidence="9 13" id="KW-0675">Receptor</keyword>
<proteinExistence type="inferred from homology"/>
<comment type="subcellular location">
    <subcellularLocation>
        <location evidence="1">Membrane</location>
        <topology evidence="1">Multi-pass membrane protein</topology>
    </subcellularLocation>
</comment>
<keyword evidence="18" id="KW-1185">Reference proteome</keyword>
<keyword evidence="6 15" id="KW-1133">Transmembrane helix</keyword>
<evidence type="ECO:0000256" key="10">
    <source>
        <dbReference type="ARBA" id="ARBA00023180"/>
    </source>
</evidence>
<feature type="transmembrane region" description="Helical" evidence="15">
    <location>
        <begin position="828"/>
        <end position="851"/>
    </location>
</feature>
<dbReference type="InterPro" id="IPR044440">
    <property type="entry name" value="GABAb_receptor_plant_PBP1"/>
</dbReference>
<dbReference type="FunFam" id="1.10.287.70:FF:000172">
    <property type="entry name" value="Glutamate receptor"/>
    <property type="match status" value="1"/>
</dbReference>
<dbReference type="Pfam" id="PF00060">
    <property type="entry name" value="Lig_chan"/>
    <property type="match status" value="1"/>
</dbReference>
<organism evidence="17 18">
    <name type="scientific">Carpinus fangiana</name>
    <dbReference type="NCBI Taxonomy" id="176857"/>
    <lineage>
        <taxon>Eukaryota</taxon>
        <taxon>Viridiplantae</taxon>
        <taxon>Streptophyta</taxon>
        <taxon>Embryophyta</taxon>
        <taxon>Tracheophyta</taxon>
        <taxon>Spermatophyta</taxon>
        <taxon>Magnoliopsida</taxon>
        <taxon>eudicotyledons</taxon>
        <taxon>Gunneridae</taxon>
        <taxon>Pentapetalae</taxon>
        <taxon>rosids</taxon>
        <taxon>fabids</taxon>
        <taxon>Fagales</taxon>
        <taxon>Betulaceae</taxon>
        <taxon>Carpinus</taxon>
    </lineage>
</organism>
<evidence type="ECO:0000256" key="7">
    <source>
        <dbReference type="ARBA" id="ARBA00023065"/>
    </source>
</evidence>
<dbReference type="FunFam" id="3.40.50.2300:FF:000188">
    <property type="entry name" value="Glutamate receptor"/>
    <property type="match status" value="1"/>
</dbReference>
<dbReference type="Pfam" id="PF01094">
    <property type="entry name" value="ANF_receptor"/>
    <property type="match status" value="1"/>
</dbReference>
<dbReference type="Gene3D" id="1.10.287.70">
    <property type="match status" value="1"/>
</dbReference>
<dbReference type="EMBL" id="CM017326">
    <property type="protein sequence ID" value="KAE8076016.1"/>
    <property type="molecule type" value="Genomic_DNA"/>
</dbReference>
<keyword evidence="7 13" id="KW-0406">Ion transport</keyword>
<reference evidence="17 18" key="1">
    <citation type="submission" date="2019-06" db="EMBL/GenBank/DDBJ databases">
        <title>A chromosomal-level reference genome of Carpinus fangiana (Coryloideae, Betulaceae).</title>
        <authorList>
            <person name="Yang X."/>
            <person name="Wang Z."/>
            <person name="Zhang L."/>
            <person name="Hao G."/>
            <person name="Liu J."/>
            <person name="Yang Y."/>
        </authorList>
    </citation>
    <scope>NUCLEOTIDE SEQUENCE [LARGE SCALE GENOMIC DNA]</scope>
    <source>
        <strain evidence="17">Cfa_2016G</strain>
        <tissue evidence="17">Leaf</tissue>
    </source>
</reference>
<dbReference type="Gene3D" id="3.40.190.10">
    <property type="entry name" value="Periplasmic binding protein-like II"/>
    <property type="match status" value="1"/>
</dbReference>
<dbReference type="GO" id="GO:0016020">
    <property type="term" value="C:membrane"/>
    <property type="evidence" value="ECO:0007669"/>
    <property type="project" value="UniProtKB-SubCell"/>
</dbReference>
<keyword evidence="12 13" id="KW-0407">Ion channel</keyword>
<dbReference type="OrthoDB" id="5984008at2759"/>
<dbReference type="InterPro" id="IPR001320">
    <property type="entry name" value="Iontro_rcpt_C"/>
</dbReference>
<accession>A0A5N6RCC8</accession>